<dbReference type="Proteomes" id="UP001589854">
    <property type="component" value="Unassembled WGS sequence"/>
</dbReference>
<name>A0ABV6GFK9_9BACI</name>
<evidence type="ECO:0000313" key="2">
    <source>
        <dbReference type="EMBL" id="MFC0271707.1"/>
    </source>
</evidence>
<dbReference type="EMBL" id="JBHLVO010000005">
    <property type="protein sequence ID" value="MFC0271707.1"/>
    <property type="molecule type" value="Genomic_DNA"/>
</dbReference>
<reference evidence="2 3" key="1">
    <citation type="submission" date="2024-09" db="EMBL/GenBank/DDBJ databases">
        <authorList>
            <person name="Sun Q."/>
            <person name="Mori K."/>
        </authorList>
    </citation>
    <scope>NUCLEOTIDE SEQUENCE [LARGE SCALE GENOMIC DNA]</scope>
    <source>
        <strain evidence="2 3">CCM 7228</strain>
    </source>
</reference>
<dbReference type="InterPro" id="IPR025616">
    <property type="entry name" value="YpjP"/>
</dbReference>
<organism evidence="2 3">
    <name type="scientific">Metabacillus herbersteinensis</name>
    <dbReference type="NCBI Taxonomy" id="283816"/>
    <lineage>
        <taxon>Bacteria</taxon>
        <taxon>Bacillati</taxon>
        <taxon>Bacillota</taxon>
        <taxon>Bacilli</taxon>
        <taxon>Bacillales</taxon>
        <taxon>Bacillaceae</taxon>
        <taxon>Metabacillus</taxon>
    </lineage>
</organism>
<dbReference type="RefSeq" id="WP_378933075.1">
    <property type="nucleotide sequence ID" value="NZ_JBHLVO010000005.1"/>
</dbReference>
<keyword evidence="1" id="KW-0732">Signal</keyword>
<comment type="caution">
    <text evidence="2">The sequence shown here is derived from an EMBL/GenBank/DDBJ whole genome shotgun (WGS) entry which is preliminary data.</text>
</comment>
<gene>
    <name evidence="2" type="ORF">ACFFIX_09585</name>
</gene>
<protein>
    <submittedName>
        <fullName evidence="2">YpjP family protein</fullName>
    </submittedName>
</protein>
<keyword evidence="3" id="KW-1185">Reference proteome</keyword>
<sequence length="195" mass="23189">MNKWLRKSLVILFTIATFGLVAPPAALTIEKHTSEDTLEESSLQQFERQNFDLTNHHIDKDTYIDTLLLEAKQQSFEKFGEKIANVIENDFEEVIFPKMEEVISYYLNEQEDDHFKNIAISKIPTGGKTEKIFHIYDEETGEDVLRFHVRRDHPPQQGYWFNFHYHTYHDSFQSHKELGSIYWDKNTPPNWKSYQ</sequence>
<evidence type="ECO:0000256" key="1">
    <source>
        <dbReference type="SAM" id="SignalP"/>
    </source>
</evidence>
<feature type="signal peptide" evidence="1">
    <location>
        <begin position="1"/>
        <end position="22"/>
    </location>
</feature>
<feature type="chain" id="PRO_5045415877" evidence="1">
    <location>
        <begin position="23"/>
        <end position="195"/>
    </location>
</feature>
<proteinExistence type="predicted"/>
<dbReference type="Pfam" id="PF14005">
    <property type="entry name" value="YpjP"/>
    <property type="match status" value="1"/>
</dbReference>
<accession>A0ABV6GFK9</accession>
<evidence type="ECO:0000313" key="3">
    <source>
        <dbReference type="Proteomes" id="UP001589854"/>
    </source>
</evidence>